<dbReference type="PROSITE" id="PS51257">
    <property type="entry name" value="PROKAR_LIPOPROTEIN"/>
    <property type="match status" value="1"/>
</dbReference>
<dbReference type="GO" id="GO:0009279">
    <property type="term" value="C:cell outer membrane"/>
    <property type="evidence" value="ECO:0007669"/>
    <property type="project" value="UniProtKB-SubCell"/>
</dbReference>
<dbReference type="Pfam" id="PF14322">
    <property type="entry name" value="SusD-like_3"/>
    <property type="match status" value="1"/>
</dbReference>
<keyword evidence="4" id="KW-0472">Membrane</keyword>
<reference evidence="8 9" key="1">
    <citation type="submission" date="2020-11" db="EMBL/GenBank/DDBJ databases">
        <title>Pedobacter endophytica, an endophytic bacteria isolated form Carex pumila.</title>
        <authorList>
            <person name="Peng Y."/>
            <person name="Jiang L."/>
            <person name="Lee J."/>
        </authorList>
    </citation>
    <scope>NUCLEOTIDE SEQUENCE [LARGE SCALE GENOMIC DNA]</scope>
    <source>
        <strain evidence="8 9">JBR3-12</strain>
    </source>
</reference>
<gene>
    <name evidence="8" type="ORF">IZT61_17690</name>
</gene>
<protein>
    <submittedName>
        <fullName evidence="8">RagB/SusD family nutrient uptake outer membrane protein</fullName>
    </submittedName>
</protein>
<keyword evidence="3" id="KW-0732">Signal</keyword>
<dbReference type="Pfam" id="PF07980">
    <property type="entry name" value="SusD_RagB"/>
    <property type="match status" value="1"/>
</dbReference>
<sequence length="493" mass="55740">MRKYTIILFAALTLSGMGCKKFLNIVPNDALSGNNFWQTRNDVETFTNGLYASLRRKIGSGFVPAGDLRSSYIATDDSYGTYLSRNDLRGLQASSGQWSGGWSFGSMTRWKPFYDIISSANLLYKQVDAVPSGVLSDADRKRYKAEAVFMRNLCYFFMVRLYGDIPYFTSDPGTNTIPRVPMVQVLNNCIADMEAVKADLPWSYTNPNLIGVRAMRGGAIALEMHMNLWAAGFDVDTNKPGYYNAVKQLGMELDSSKDYGLMAYTVEDNKRLFKGRTRESLFEIYQSFNNGEILSGYANIGFALSHYPLLGQSSFTKSRGYYEKEGLKNIFNDSEPDTRKSLWFENLFANNTSFQFKKFANVYLNGTSIRNDDDLIIFRLSDAYLLTAEALAELGEDDAAKGYLNRVRERAGAQAITSTSENLKDDIYFERVRELIGEGHFYYDLVRTKRILDAEFCKYPITVGAFNAGAWTWPIDASALTDNPAMTLNDYWR</sequence>
<dbReference type="Proteomes" id="UP000594759">
    <property type="component" value="Chromosome"/>
</dbReference>
<organism evidence="8 9">
    <name type="scientific">Pedobacter endophyticus</name>
    <dbReference type="NCBI Taxonomy" id="2789740"/>
    <lineage>
        <taxon>Bacteria</taxon>
        <taxon>Pseudomonadati</taxon>
        <taxon>Bacteroidota</taxon>
        <taxon>Sphingobacteriia</taxon>
        <taxon>Sphingobacteriales</taxon>
        <taxon>Sphingobacteriaceae</taxon>
        <taxon>Pedobacter</taxon>
    </lineage>
</organism>
<feature type="domain" description="SusD-like N-terminal" evidence="7">
    <location>
        <begin position="107"/>
        <end position="205"/>
    </location>
</feature>
<dbReference type="AlphaFoldDB" id="A0A7U3Q5C9"/>
<evidence type="ECO:0000256" key="2">
    <source>
        <dbReference type="ARBA" id="ARBA00006275"/>
    </source>
</evidence>
<evidence type="ECO:0000313" key="9">
    <source>
        <dbReference type="Proteomes" id="UP000594759"/>
    </source>
</evidence>
<dbReference type="InterPro" id="IPR011990">
    <property type="entry name" value="TPR-like_helical_dom_sf"/>
</dbReference>
<dbReference type="InterPro" id="IPR033985">
    <property type="entry name" value="SusD-like_N"/>
</dbReference>
<dbReference type="InterPro" id="IPR012944">
    <property type="entry name" value="SusD_RagB_dom"/>
</dbReference>
<proteinExistence type="inferred from homology"/>
<dbReference type="RefSeq" id="WP_196098352.1">
    <property type="nucleotide sequence ID" value="NZ_CP064939.1"/>
</dbReference>
<evidence type="ECO:0000256" key="1">
    <source>
        <dbReference type="ARBA" id="ARBA00004442"/>
    </source>
</evidence>
<comment type="similarity">
    <text evidence="2">Belongs to the SusD family.</text>
</comment>
<evidence type="ECO:0000256" key="4">
    <source>
        <dbReference type="ARBA" id="ARBA00023136"/>
    </source>
</evidence>
<keyword evidence="9" id="KW-1185">Reference proteome</keyword>
<dbReference type="KEGG" id="pex:IZT61_17690"/>
<accession>A0A7U3Q5C9</accession>
<dbReference type="CDD" id="cd08977">
    <property type="entry name" value="SusD"/>
    <property type="match status" value="1"/>
</dbReference>
<feature type="domain" description="RagB/SusD" evidence="6">
    <location>
        <begin position="349"/>
        <end position="492"/>
    </location>
</feature>
<dbReference type="EMBL" id="CP064939">
    <property type="protein sequence ID" value="QPH38877.1"/>
    <property type="molecule type" value="Genomic_DNA"/>
</dbReference>
<dbReference type="SUPFAM" id="SSF48452">
    <property type="entry name" value="TPR-like"/>
    <property type="match status" value="1"/>
</dbReference>
<evidence type="ECO:0000256" key="5">
    <source>
        <dbReference type="ARBA" id="ARBA00023237"/>
    </source>
</evidence>
<keyword evidence="5" id="KW-0998">Cell outer membrane</keyword>
<evidence type="ECO:0000259" key="7">
    <source>
        <dbReference type="Pfam" id="PF14322"/>
    </source>
</evidence>
<evidence type="ECO:0000256" key="3">
    <source>
        <dbReference type="ARBA" id="ARBA00022729"/>
    </source>
</evidence>
<name>A0A7U3Q5C9_9SPHI</name>
<dbReference type="Gene3D" id="1.25.40.390">
    <property type="match status" value="1"/>
</dbReference>
<comment type="subcellular location">
    <subcellularLocation>
        <location evidence="1">Cell outer membrane</location>
    </subcellularLocation>
</comment>
<evidence type="ECO:0000259" key="6">
    <source>
        <dbReference type="Pfam" id="PF07980"/>
    </source>
</evidence>
<evidence type="ECO:0000313" key="8">
    <source>
        <dbReference type="EMBL" id="QPH38877.1"/>
    </source>
</evidence>